<dbReference type="EMBL" id="AJ890364">
    <property type="protein sequence ID" value="CAI65712.1"/>
    <property type="molecule type" value="Genomic_DNA"/>
</dbReference>
<evidence type="ECO:0000313" key="1">
    <source>
        <dbReference type="EMBL" id="CAI65712.1"/>
    </source>
</evidence>
<gene>
    <name evidence="1" type="ORF">EhV286</name>
</gene>
<organismHost>
    <name type="scientific">Emiliania huxleyi</name>
    <name type="common">Coccolithophore</name>
    <name type="synonym">Pontosphaera huxleyi</name>
    <dbReference type="NCBI Taxonomy" id="2903"/>
</organismHost>
<dbReference type="GeneID" id="3655022"/>
<dbReference type="RefSeq" id="YP_294043.1">
    <property type="nucleotide sequence ID" value="NC_007346.1"/>
</dbReference>
<evidence type="ECO:0000313" key="2">
    <source>
        <dbReference type="Proteomes" id="UP000000863"/>
    </source>
</evidence>
<organism evidence="1 2">
    <name type="scientific">Emiliania huxleyi virus 86 (isolate United Kingdom/English Channel/1999)</name>
    <name type="common">EhV-86</name>
    <dbReference type="NCBI Taxonomy" id="654925"/>
    <lineage>
        <taxon>Viruses</taxon>
        <taxon>Varidnaviria</taxon>
        <taxon>Bamfordvirae</taxon>
        <taxon>Nucleocytoviricota</taxon>
        <taxon>Megaviricetes</taxon>
        <taxon>Algavirales</taxon>
        <taxon>Phycodnaviridae</taxon>
        <taxon>Coccolithovirus</taxon>
        <taxon>Coccolithovirus huxleyi</taxon>
        <taxon>Emiliania huxleyi virus 86</taxon>
    </lineage>
</organism>
<proteinExistence type="predicted"/>
<reference evidence="1 2" key="1">
    <citation type="journal article" date="2005" name="Science">
        <title>Complete genome sequence and lytic phase transcription profile of a Coccolithovirus.</title>
        <authorList>
            <person name="Wilson W.H."/>
            <person name="Schroeder D.C."/>
            <person name="Allen M.J."/>
            <person name="Holden M.T.G."/>
            <person name="Parkhill J."/>
            <person name="Barrell B.G."/>
            <person name="Churcher C."/>
            <person name="Hamlin N."/>
            <person name="Mungall K."/>
            <person name="Norbertczak H."/>
            <person name="Quail M.A."/>
            <person name="Price C."/>
            <person name="Rabbinowitsch E."/>
            <person name="Walker D."/>
            <person name="Craigon M."/>
            <person name="Roy D."/>
            <person name="Ghazal P."/>
        </authorList>
    </citation>
    <scope>NUCLEOTIDE SEQUENCE [LARGE SCALE GENOMIC DNA]</scope>
    <source>
        <strain evidence="2">Isolate United Kingdom/English Channel/1999</strain>
    </source>
</reference>
<protein>
    <submittedName>
        <fullName evidence="1">Uncharacterized protein</fullName>
    </submittedName>
</protein>
<dbReference type="Proteomes" id="UP000000863">
    <property type="component" value="Segment"/>
</dbReference>
<accession>Q4A2J4</accession>
<sequence>MKTYFTHDNYGRPFMVKISGKTVDIYCERYSGVYDILKQYKNVAKIFIGKDSTLGYPGNSILIRISASKNRYVFIGHDVYEFTSPEPITKYCSLVGNNDVPYPVALSKKYAYFMLEPSVSAMENIGVGGEYVSKTLFPRGFTNWENAYGRYYNLFPEHFFSQRKYPAYRFKNVNQIN</sequence>
<keyword evidence="2" id="KW-1185">Reference proteome</keyword>
<dbReference type="KEGG" id="vg:3655022"/>
<name>Q4A2J4_EHV8U</name>